<evidence type="ECO:0000313" key="2">
    <source>
        <dbReference type="Proteomes" id="UP000005974"/>
    </source>
</evidence>
<dbReference type="EMBL" id="AGXJ01000016">
    <property type="protein sequence ID" value="EIY38378.1"/>
    <property type="molecule type" value="Genomic_DNA"/>
</dbReference>
<evidence type="ECO:0000313" key="1">
    <source>
        <dbReference type="EMBL" id="EIY38378.1"/>
    </source>
</evidence>
<dbReference type="Proteomes" id="UP000005974">
    <property type="component" value="Unassembled WGS sequence"/>
</dbReference>
<name>I9R8L9_9BACT</name>
<dbReference type="AlphaFoldDB" id="I9R8L9"/>
<dbReference type="HOGENOM" id="CLU_3212325_0_0_10"/>
<organism evidence="1 2">
    <name type="scientific">Phocaeicola dorei CL02T12C06</name>
    <dbReference type="NCBI Taxonomy" id="997876"/>
    <lineage>
        <taxon>Bacteria</taxon>
        <taxon>Pseudomonadati</taxon>
        <taxon>Bacteroidota</taxon>
        <taxon>Bacteroidia</taxon>
        <taxon>Bacteroidales</taxon>
        <taxon>Bacteroidaceae</taxon>
        <taxon>Phocaeicola</taxon>
    </lineage>
</organism>
<protein>
    <submittedName>
        <fullName evidence="1">Uncharacterized protein</fullName>
    </submittedName>
</protein>
<sequence>MDGGSVISGEDASSFFISNYPKHKEYIRLLMYYFIKIYLFISCE</sequence>
<comment type="caution">
    <text evidence="1">The sequence shown here is derived from an EMBL/GenBank/DDBJ whole genome shotgun (WGS) entry which is preliminary data.</text>
</comment>
<reference evidence="1 2" key="1">
    <citation type="submission" date="2012-02" db="EMBL/GenBank/DDBJ databases">
        <title>The Genome Sequence of Bacteroides dorei CL02T12C06.</title>
        <authorList>
            <consortium name="The Broad Institute Genome Sequencing Platform"/>
            <person name="Earl A."/>
            <person name="Ward D."/>
            <person name="Feldgarden M."/>
            <person name="Gevers D."/>
            <person name="Zitomersky N.L."/>
            <person name="Coyne M.J."/>
            <person name="Comstock L.E."/>
            <person name="Young S.K."/>
            <person name="Zeng Q."/>
            <person name="Gargeya S."/>
            <person name="Fitzgerald M."/>
            <person name="Haas B."/>
            <person name="Abouelleil A."/>
            <person name="Alvarado L."/>
            <person name="Arachchi H.M."/>
            <person name="Berlin A."/>
            <person name="Chapman S.B."/>
            <person name="Gearin G."/>
            <person name="Goldberg J."/>
            <person name="Griggs A."/>
            <person name="Gujja S."/>
            <person name="Hansen M."/>
            <person name="Heiman D."/>
            <person name="Howarth C."/>
            <person name="Larimer J."/>
            <person name="Lui A."/>
            <person name="MacDonald P.J.P."/>
            <person name="McCowen C."/>
            <person name="Montmayeur A."/>
            <person name="Murphy C."/>
            <person name="Neiman D."/>
            <person name="Pearson M."/>
            <person name="Priest M."/>
            <person name="Roberts A."/>
            <person name="Saif S."/>
            <person name="Shea T."/>
            <person name="Sisk P."/>
            <person name="Stolte C."/>
            <person name="Sykes S."/>
            <person name="Wortman J."/>
            <person name="Nusbaum C."/>
            <person name="Birren B."/>
        </authorList>
    </citation>
    <scope>NUCLEOTIDE SEQUENCE [LARGE SCALE GENOMIC DNA]</scope>
    <source>
        <strain evidence="1 2">CL02T12C06</strain>
    </source>
</reference>
<accession>I9R8L9</accession>
<keyword evidence="2" id="KW-1185">Reference proteome</keyword>
<proteinExistence type="predicted"/>
<gene>
    <name evidence="1" type="ORF">HMPREF1064_01032</name>
</gene>